<accession>A0A0P1F323</accession>
<reference evidence="1 2" key="1">
    <citation type="submission" date="2015-09" db="EMBL/GenBank/DDBJ databases">
        <authorList>
            <consortium name="Swine Surveillance"/>
        </authorList>
    </citation>
    <scope>NUCLEOTIDE SEQUENCE [LARGE SCALE GENOMIC DNA]</scope>
    <source>
        <strain evidence="1 2">CECT 5294</strain>
    </source>
</reference>
<name>A0A0P1F323_9RHOB</name>
<evidence type="ECO:0000313" key="2">
    <source>
        <dbReference type="Proteomes" id="UP000051298"/>
    </source>
</evidence>
<organism evidence="1 2">
    <name type="scientific">Thalassobacter stenotrophicus</name>
    <dbReference type="NCBI Taxonomy" id="266809"/>
    <lineage>
        <taxon>Bacteria</taxon>
        <taxon>Pseudomonadati</taxon>
        <taxon>Pseudomonadota</taxon>
        <taxon>Alphaproteobacteria</taxon>
        <taxon>Rhodobacterales</taxon>
        <taxon>Roseobacteraceae</taxon>
        <taxon>Thalassobacter</taxon>
    </lineage>
</organism>
<gene>
    <name evidence="1" type="ORF">THS5294_03349</name>
</gene>
<dbReference type="Proteomes" id="UP000051298">
    <property type="component" value="Unassembled WGS sequence"/>
</dbReference>
<sequence length="57" mass="6189">MARIRLAKATVQACVRTPPLQNPKIPACVANQAGTATLRRLTPRVMGTRYPSKVPFA</sequence>
<dbReference type="EMBL" id="CYRX01000033">
    <property type="protein sequence ID" value="CUH62035.1"/>
    <property type="molecule type" value="Genomic_DNA"/>
</dbReference>
<proteinExistence type="predicted"/>
<evidence type="ECO:0000313" key="1">
    <source>
        <dbReference type="EMBL" id="CUH62035.1"/>
    </source>
</evidence>
<dbReference type="AlphaFoldDB" id="A0A0P1F323"/>
<protein>
    <submittedName>
        <fullName evidence="1">Uncharacterized protein</fullName>
    </submittedName>
</protein>